<dbReference type="EMBL" id="CM018051">
    <property type="protein sequence ID" value="KAA8517569.1"/>
    <property type="molecule type" value="Genomic_DNA"/>
</dbReference>
<dbReference type="GO" id="GO:0003729">
    <property type="term" value="F:mRNA binding"/>
    <property type="evidence" value="ECO:0007669"/>
    <property type="project" value="TreeGrafter"/>
</dbReference>
<dbReference type="OrthoDB" id="6777263at2759"/>
<dbReference type="Gene3D" id="3.30.1370.10">
    <property type="entry name" value="K Homology domain, type 1"/>
    <property type="match status" value="1"/>
</dbReference>
<keyword evidence="2" id="KW-1185">Reference proteome</keyword>
<accession>A0A5J4ZHK4</accession>
<name>A0A5J4ZHK4_9ASTE</name>
<evidence type="ECO:0000313" key="2">
    <source>
        <dbReference type="Proteomes" id="UP000325577"/>
    </source>
</evidence>
<organism evidence="1 2">
    <name type="scientific">Nyssa sinensis</name>
    <dbReference type="NCBI Taxonomy" id="561372"/>
    <lineage>
        <taxon>Eukaryota</taxon>
        <taxon>Viridiplantae</taxon>
        <taxon>Streptophyta</taxon>
        <taxon>Embryophyta</taxon>
        <taxon>Tracheophyta</taxon>
        <taxon>Spermatophyta</taxon>
        <taxon>Magnoliopsida</taxon>
        <taxon>eudicotyledons</taxon>
        <taxon>Gunneridae</taxon>
        <taxon>Pentapetalae</taxon>
        <taxon>asterids</taxon>
        <taxon>Cornales</taxon>
        <taxon>Nyssaceae</taxon>
        <taxon>Nyssa</taxon>
    </lineage>
</organism>
<dbReference type="PANTHER" id="PTHR11208">
    <property type="entry name" value="RNA-BINDING PROTEIN RELATED"/>
    <property type="match status" value="1"/>
</dbReference>
<protein>
    <submittedName>
        <fullName evidence="1">Uncharacterized protein</fullName>
    </submittedName>
</protein>
<dbReference type="InterPro" id="IPR036612">
    <property type="entry name" value="KH_dom_type_1_sf"/>
</dbReference>
<dbReference type="GO" id="GO:0048024">
    <property type="term" value="P:regulation of mRNA splicing, via spliceosome"/>
    <property type="evidence" value="ECO:0007669"/>
    <property type="project" value="TreeGrafter"/>
</dbReference>
<sequence>MRLRQAQEIIEELLKPVDESQDYIKRQQLRELAMLNSNFREDSPGPSAQGSSNWIEFVGLDKISESTFWLTKPIDWTAGTQKRVELIIIMGLSILNNY</sequence>
<gene>
    <name evidence="1" type="ORF">F0562_017801</name>
</gene>
<dbReference type="GO" id="GO:0005634">
    <property type="term" value="C:nucleus"/>
    <property type="evidence" value="ECO:0007669"/>
    <property type="project" value="TreeGrafter"/>
</dbReference>
<dbReference type="AlphaFoldDB" id="A0A5J4ZHK4"/>
<reference evidence="1 2" key="1">
    <citation type="submission" date="2019-09" db="EMBL/GenBank/DDBJ databases">
        <title>A chromosome-level genome assembly of the Chinese tupelo Nyssa sinensis.</title>
        <authorList>
            <person name="Yang X."/>
            <person name="Kang M."/>
            <person name="Yang Y."/>
            <person name="Xiong H."/>
            <person name="Wang M."/>
            <person name="Zhang Z."/>
            <person name="Wang Z."/>
            <person name="Wu H."/>
            <person name="Ma T."/>
            <person name="Liu J."/>
            <person name="Xi Z."/>
        </authorList>
    </citation>
    <scope>NUCLEOTIDE SEQUENCE [LARGE SCALE GENOMIC DNA]</scope>
    <source>
        <strain evidence="1">J267</strain>
        <tissue evidence="1">Leaf</tissue>
    </source>
</reference>
<dbReference type="Proteomes" id="UP000325577">
    <property type="component" value="Linkage Group LG8"/>
</dbReference>
<evidence type="ECO:0000313" key="1">
    <source>
        <dbReference type="EMBL" id="KAA8517569.1"/>
    </source>
</evidence>
<dbReference type="PANTHER" id="PTHR11208:SF42">
    <property type="entry name" value="QUAKING RELATED 54B, ISOFORM E"/>
    <property type="match status" value="1"/>
</dbReference>
<dbReference type="InterPro" id="IPR045071">
    <property type="entry name" value="BBP-like"/>
</dbReference>
<proteinExistence type="predicted"/>